<dbReference type="InterPro" id="IPR051122">
    <property type="entry name" value="SDR_DHRS6-like"/>
</dbReference>
<evidence type="ECO:0000313" key="3">
    <source>
        <dbReference type="EMBL" id="WXB12018.1"/>
    </source>
</evidence>
<dbReference type="InterPro" id="IPR036291">
    <property type="entry name" value="NAD(P)-bd_dom_sf"/>
</dbReference>
<keyword evidence="4" id="KW-1185">Reference proteome</keyword>
<dbReference type="EMBL" id="CP089984">
    <property type="protein sequence ID" value="WXB12018.1"/>
    <property type="molecule type" value="Genomic_DNA"/>
</dbReference>
<dbReference type="Gene3D" id="3.40.50.720">
    <property type="entry name" value="NAD(P)-binding Rossmann-like Domain"/>
    <property type="match status" value="1"/>
</dbReference>
<reference evidence="3 4" key="1">
    <citation type="submission" date="2021-12" db="EMBL/GenBank/DDBJ databases">
        <title>Discovery of the Pendulisporaceae a myxobacterial family with distinct sporulation behavior and unique specialized metabolism.</title>
        <authorList>
            <person name="Garcia R."/>
            <person name="Popoff A."/>
            <person name="Bader C.D."/>
            <person name="Loehr J."/>
            <person name="Walesch S."/>
            <person name="Walt C."/>
            <person name="Boldt J."/>
            <person name="Bunk B."/>
            <person name="Haeckl F.J.F.P.J."/>
            <person name="Gunesch A.P."/>
            <person name="Birkelbach J."/>
            <person name="Nuebel U."/>
            <person name="Pietschmann T."/>
            <person name="Bach T."/>
            <person name="Mueller R."/>
        </authorList>
    </citation>
    <scope>NUCLEOTIDE SEQUENCE [LARGE SCALE GENOMIC DNA]</scope>
    <source>
        <strain evidence="3 4">MSr11954</strain>
    </source>
</reference>
<evidence type="ECO:0000313" key="4">
    <source>
        <dbReference type="Proteomes" id="UP001370348"/>
    </source>
</evidence>
<dbReference type="SUPFAM" id="SSF51735">
    <property type="entry name" value="NAD(P)-binding Rossmann-fold domains"/>
    <property type="match status" value="1"/>
</dbReference>
<organism evidence="3 4">
    <name type="scientific">Pendulispora albinea</name>
    <dbReference type="NCBI Taxonomy" id="2741071"/>
    <lineage>
        <taxon>Bacteria</taxon>
        <taxon>Pseudomonadati</taxon>
        <taxon>Myxococcota</taxon>
        <taxon>Myxococcia</taxon>
        <taxon>Myxococcales</taxon>
        <taxon>Sorangiineae</taxon>
        <taxon>Pendulisporaceae</taxon>
        <taxon>Pendulispora</taxon>
    </lineage>
</organism>
<dbReference type="Pfam" id="PF13561">
    <property type="entry name" value="adh_short_C2"/>
    <property type="match status" value="1"/>
</dbReference>
<evidence type="ECO:0000256" key="2">
    <source>
        <dbReference type="ARBA" id="ARBA00023002"/>
    </source>
</evidence>
<dbReference type="PANTHER" id="PTHR43477:SF1">
    <property type="entry name" value="DIHYDROANTICAPSIN 7-DEHYDROGENASE"/>
    <property type="match status" value="1"/>
</dbReference>
<accession>A0ABZ2LM78</accession>
<dbReference type="RefSeq" id="WP_394821635.1">
    <property type="nucleotide sequence ID" value="NZ_CP089984.1"/>
</dbReference>
<gene>
    <name evidence="3" type="ORF">LZC94_29710</name>
</gene>
<dbReference type="Proteomes" id="UP001370348">
    <property type="component" value="Chromosome"/>
</dbReference>
<keyword evidence="2" id="KW-0560">Oxidoreductase</keyword>
<dbReference type="PRINTS" id="PR00081">
    <property type="entry name" value="GDHRDH"/>
</dbReference>
<dbReference type="CDD" id="cd05233">
    <property type="entry name" value="SDR_c"/>
    <property type="match status" value="1"/>
</dbReference>
<protein>
    <submittedName>
        <fullName evidence="3">SDR family oxidoreductase</fullName>
    </submittedName>
</protein>
<evidence type="ECO:0000256" key="1">
    <source>
        <dbReference type="ARBA" id="ARBA00006484"/>
    </source>
</evidence>
<comment type="similarity">
    <text evidence="1">Belongs to the short-chain dehydrogenases/reductases (SDR) family.</text>
</comment>
<dbReference type="PANTHER" id="PTHR43477">
    <property type="entry name" value="DIHYDROANTICAPSIN 7-DEHYDROGENASE"/>
    <property type="match status" value="1"/>
</dbReference>
<proteinExistence type="inferred from homology"/>
<name>A0ABZ2LM78_9BACT</name>
<sequence length="237" mass="25153">MENRTVVIVGGSSGMGLRVAERVVELGGQVVLGARSRERLEAAVDRLGPRARGVSIDTSDKESIAAFFEQIPSLDHLFTPGSSHLGAGPIDTISDEVAESPFRSKFWGQYWSVKHARPRMAPGGSIVLMGGAYGAHPPRAAAAYAACNSAVESLGRALAVELAPLRVNVVSPGLIDSALWQRRPEPQRTQAYSAYAEASLLGRVGTVDEVAGAVLFLMQNTYTTGSVLYPDGGYVLR</sequence>
<dbReference type="InterPro" id="IPR002347">
    <property type="entry name" value="SDR_fam"/>
</dbReference>